<gene>
    <name evidence="2" type="ORF">ACFOEV_12630</name>
</gene>
<feature type="domain" description="GMT-like wHTH" evidence="1">
    <location>
        <begin position="310"/>
        <end position="394"/>
    </location>
</feature>
<accession>A0ABV7LQL9</accession>
<dbReference type="RefSeq" id="WP_386774446.1">
    <property type="nucleotide sequence ID" value="NZ_JBHRUG010000027.1"/>
</dbReference>
<evidence type="ECO:0000259" key="1">
    <source>
        <dbReference type="Pfam" id="PF22560"/>
    </source>
</evidence>
<dbReference type="InterPro" id="IPR054339">
    <property type="entry name" value="GMT_wHTH"/>
</dbReference>
<dbReference type="Proteomes" id="UP001595579">
    <property type="component" value="Unassembled WGS sequence"/>
</dbReference>
<organism evidence="2 3">
    <name type="scientific">Litchfieldella rifensis</name>
    <dbReference type="NCBI Taxonomy" id="762643"/>
    <lineage>
        <taxon>Bacteria</taxon>
        <taxon>Pseudomonadati</taxon>
        <taxon>Pseudomonadota</taxon>
        <taxon>Gammaproteobacteria</taxon>
        <taxon>Oceanospirillales</taxon>
        <taxon>Halomonadaceae</taxon>
        <taxon>Litchfieldella</taxon>
    </lineage>
</organism>
<dbReference type="EMBL" id="JBHRUG010000027">
    <property type="protein sequence ID" value="MFC3284449.1"/>
    <property type="molecule type" value="Genomic_DNA"/>
</dbReference>
<keyword evidence="3" id="KW-1185">Reference proteome</keyword>
<dbReference type="Pfam" id="PF22560">
    <property type="entry name" value="GMT-wHTH"/>
    <property type="match status" value="1"/>
</dbReference>
<reference evidence="3" key="1">
    <citation type="journal article" date="2019" name="Int. J. Syst. Evol. Microbiol.">
        <title>The Global Catalogue of Microorganisms (GCM) 10K type strain sequencing project: providing services to taxonomists for standard genome sequencing and annotation.</title>
        <authorList>
            <consortium name="The Broad Institute Genomics Platform"/>
            <consortium name="The Broad Institute Genome Sequencing Center for Infectious Disease"/>
            <person name="Wu L."/>
            <person name="Ma J."/>
        </authorList>
    </citation>
    <scope>NUCLEOTIDE SEQUENCE [LARGE SCALE GENOMIC DNA]</scope>
    <source>
        <strain evidence="3">CECT 7698</strain>
    </source>
</reference>
<comment type="caution">
    <text evidence="2">The sequence shown here is derived from an EMBL/GenBank/DDBJ whole genome shotgun (WGS) entry which is preliminary data.</text>
</comment>
<name>A0ABV7LQL9_9GAMM</name>
<evidence type="ECO:0000313" key="3">
    <source>
        <dbReference type="Proteomes" id="UP001595579"/>
    </source>
</evidence>
<evidence type="ECO:0000313" key="2">
    <source>
        <dbReference type="EMBL" id="MFC3284449.1"/>
    </source>
</evidence>
<sequence>MPKKNGYDWSDISSPPVLDSHSSVKHEIMCDYLRRYIAVFTKNPNVDRVRINIIDGFAGGGRYRSPVGSEILPGSPVRLMRAMKTAEAEINACGRIKPFTLDANYYFVEIDRGAVEQLRFSLAEFGLSSEKNVHVFHDNFLAVLPKICIDIKSRSRKPRNIFILDQYGYKDVPPCVLRNLFWLFPSGTEVILTFSTDSLINYISTKPNFVRTLEKLNLEGLLKHPDLQDSIEIKQSRLLIEQLLYEEIQSQCGASFYTPFFIVSRKSNRAYWLIHLSSHPTARNEMLLTHWKNQNAFEHHGTNGLNMMLGYDPTFEAIADQQTFDFYFDDDADHRVLNALVEDIPEFLAASEIFTVQELVFKTCNRSPATLDQYKHALFRLQQTKVLKVLTANGKMRRSANSISLEDHLLVTNQLFLLF</sequence>
<dbReference type="NCBIfam" id="TIGR04474">
    <property type="entry name" value="tcm_partner"/>
    <property type="match status" value="1"/>
</dbReference>
<proteinExistence type="predicted"/>
<dbReference type="InterPro" id="IPR031009">
    <property type="entry name" value="Tcm_partner"/>
</dbReference>
<protein>
    <submittedName>
        <fullName evidence="2">Three-Cys-motif partner protein TcmP</fullName>
    </submittedName>
</protein>